<dbReference type="EMBL" id="JAUZQC010000006">
    <property type="protein sequence ID" value="KAK5870274.1"/>
    <property type="molecule type" value="Genomic_DNA"/>
</dbReference>
<protein>
    <submittedName>
        <fullName evidence="2">Uncharacterized protein</fullName>
    </submittedName>
</protein>
<gene>
    <name evidence="2" type="ORF">PBY51_024926</name>
</gene>
<evidence type="ECO:0000256" key="1">
    <source>
        <dbReference type="SAM" id="MobiDB-lite"/>
    </source>
</evidence>
<reference evidence="2 3" key="1">
    <citation type="journal article" date="2023" name="Genes (Basel)">
        <title>Chromosome-Level Genome Assembly and Circadian Gene Repertoire of the Patagonia Blennie Eleginops maclovinus-The Closest Ancestral Proxy of Antarctic Cryonotothenioids.</title>
        <authorList>
            <person name="Cheng C.C."/>
            <person name="Rivera-Colon A.G."/>
            <person name="Minhas B.F."/>
            <person name="Wilson L."/>
            <person name="Rayamajhi N."/>
            <person name="Vargas-Chacoff L."/>
            <person name="Catchen J.M."/>
        </authorList>
    </citation>
    <scope>NUCLEOTIDE SEQUENCE [LARGE SCALE GENOMIC DNA]</scope>
    <source>
        <strain evidence="2">JMC-PN-2008</strain>
    </source>
</reference>
<dbReference type="Proteomes" id="UP001346869">
    <property type="component" value="Unassembled WGS sequence"/>
</dbReference>
<organism evidence="2 3">
    <name type="scientific">Eleginops maclovinus</name>
    <name type="common">Patagonian blennie</name>
    <name type="synonym">Eleginus maclovinus</name>
    <dbReference type="NCBI Taxonomy" id="56733"/>
    <lineage>
        <taxon>Eukaryota</taxon>
        <taxon>Metazoa</taxon>
        <taxon>Chordata</taxon>
        <taxon>Craniata</taxon>
        <taxon>Vertebrata</taxon>
        <taxon>Euteleostomi</taxon>
        <taxon>Actinopterygii</taxon>
        <taxon>Neopterygii</taxon>
        <taxon>Teleostei</taxon>
        <taxon>Neoteleostei</taxon>
        <taxon>Acanthomorphata</taxon>
        <taxon>Eupercaria</taxon>
        <taxon>Perciformes</taxon>
        <taxon>Notothenioidei</taxon>
        <taxon>Eleginopidae</taxon>
        <taxon>Eleginops</taxon>
    </lineage>
</organism>
<reference evidence="2 3" key="2">
    <citation type="journal article" date="2023" name="Mol. Biol. Evol.">
        <title>Genomics of Secondarily Temperate Adaptation in the Only Non-Antarctic Icefish.</title>
        <authorList>
            <person name="Rivera-Colon A.G."/>
            <person name="Rayamajhi N."/>
            <person name="Minhas B.F."/>
            <person name="Madrigal G."/>
            <person name="Bilyk K.T."/>
            <person name="Yoon V."/>
            <person name="Hune M."/>
            <person name="Gregory S."/>
            <person name="Cheng C.H.C."/>
            <person name="Catchen J.M."/>
        </authorList>
    </citation>
    <scope>NUCLEOTIDE SEQUENCE [LARGE SCALE GENOMIC DNA]</scope>
    <source>
        <strain evidence="2">JMC-PN-2008</strain>
    </source>
</reference>
<sequence>MFFFPFLKSQAASEGRRSPSALSGTNLQSPQRGPGGPIRRQAADRQRRPPTDSGHLRCCIRLQFNVAL</sequence>
<keyword evidence="3" id="KW-1185">Reference proteome</keyword>
<comment type="caution">
    <text evidence="2">The sequence shown here is derived from an EMBL/GenBank/DDBJ whole genome shotgun (WGS) entry which is preliminary data.</text>
</comment>
<accession>A0AAN7Y0V8</accession>
<evidence type="ECO:0000313" key="3">
    <source>
        <dbReference type="Proteomes" id="UP001346869"/>
    </source>
</evidence>
<feature type="compositionally biased region" description="Basic and acidic residues" evidence="1">
    <location>
        <begin position="41"/>
        <end position="50"/>
    </location>
</feature>
<dbReference type="AlphaFoldDB" id="A0AAN7Y0V8"/>
<evidence type="ECO:0000313" key="2">
    <source>
        <dbReference type="EMBL" id="KAK5870274.1"/>
    </source>
</evidence>
<feature type="region of interest" description="Disordered" evidence="1">
    <location>
        <begin position="10"/>
        <end position="54"/>
    </location>
</feature>
<proteinExistence type="predicted"/>
<name>A0AAN7Y0V8_ELEMC</name>
<feature type="compositionally biased region" description="Polar residues" evidence="1">
    <location>
        <begin position="20"/>
        <end position="31"/>
    </location>
</feature>